<dbReference type="PANTHER" id="PTHR45806:SF5">
    <property type="entry name" value="SYNAPTOBREVIN, LONGIN-LIKE DOMAIN PROTEIN-RELATED"/>
    <property type="match status" value="1"/>
</dbReference>
<dbReference type="SMART" id="SM01270">
    <property type="entry name" value="Longin"/>
    <property type="match status" value="1"/>
</dbReference>
<keyword evidence="3" id="KW-1003">Cell membrane</keyword>
<keyword evidence="13" id="KW-1185">Reference proteome</keyword>
<feature type="domain" description="Longin" evidence="10">
    <location>
        <begin position="132"/>
        <end position="236"/>
    </location>
</feature>
<dbReference type="SUPFAM" id="SSF64356">
    <property type="entry name" value="SNARE-like"/>
    <property type="match status" value="1"/>
</dbReference>
<dbReference type="GO" id="GO:0005886">
    <property type="term" value="C:plasma membrane"/>
    <property type="evidence" value="ECO:0007669"/>
    <property type="project" value="UniProtKB-SubCell"/>
</dbReference>
<dbReference type="PRINTS" id="PR00219">
    <property type="entry name" value="SYNAPTOBREVN"/>
</dbReference>
<dbReference type="Gene3D" id="1.20.5.110">
    <property type="match status" value="1"/>
</dbReference>
<keyword evidence="9" id="KW-0175">Coiled coil</keyword>
<feature type="domain" description="V-SNARE coiled-coil homology" evidence="11">
    <location>
        <begin position="266"/>
        <end position="326"/>
    </location>
</feature>
<dbReference type="GO" id="GO:0005484">
    <property type="term" value="F:SNAP receptor activity"/>
    <property type="evidence" value="ECO:0007669"/>
    <property type="project" value="TreeGrafter"/>
</dbReference>
<evidence type="ECO:0000256" key="2">
    <source>
        <dbReference type="ARBA" id="ARBA00008025"/>
    </source>
</evidence>
<dbReference type="PROSITE" id="PS50892">
    <property type="entry name" value="V_SNARE"/>
    <property type="match status" value="1"/>
</dbReference>
<protein>
    <submittedName>
        <fullName evidence="12">Uncharacterized protein</fullName>
    </submittedName>
</protein>
<evidence type="ECO:0000259" key="11">
    <source>
        <dbReference type="PROSITE" id="PS50892"/>
    </source>
</evidence>
<reference evidence="12" key="1">
    <citation type="submission" date="2023-04" db="EMBL/GenBank/DDBJ databases">
        <authorList>
            <person name="Vijverberg K."/>
            <person name="Xiong W."/>
            <person name="Schranz E."/>
        </authorList>
    </citation>
    <scope>NUCLEOTIDE SEQUENCE</scope>
</reference>
<keyword evidence="8" id="KW-0636">Prenylation</keyword>
<evidence type="ECO:0000256" key="7">
    <source>
        <dbReference type="ARBA" id="ARBA00023288"/>
    </source>
</evidence>
<keyword evidence="6" id="KW-0564">Palmitate</keyword>
<accession>A0AA35Z4S5</accession>
<dbReference type="AlphaFoldDB" id="A0AA35Z4S5"/>
<evidence type="ECO:0000256" key="9">
    <source>
        <dbReference type="PROSITE-ProRule" id="PRU00290"/>
    </source>
</evidence>
<dbReference type="GO" id="GO:0006888">
    <property type="term" value="P:endoplasmic reticulum to Golgi vesicle-mediated transport"/>
    <property type="evidence" value="ECO:0007669"/>
    <property type="project" value="TreeGrafter"/>
</dbReference>
<dbReference type="PROSITE" id="PS50859">
    <property type="entry name" value="LONGIN"/>
    <property type="match status" value="1"/>
</dbReference>
<dbReference type="Pfam" id="PF00957">
    <property type="entry name" value="Synaptobrevin"/>
    <property type="match status" value="1"/>
</dbReference>
<dbReference type="SUPFAM" id="SSF58038">
    <property type="entry name" value="SNARE fusion complex"/>
    <property type="match status" value="1"/>
</dbReference>
<keyword evidence="7" id="KW-0449">Lipoprotein</keyword>
<proteinExistence type="inferred from homology"/>
<keyword evidence="4" id="KW-0488">Methylation</keyword>
<dbReference type="InterPro" id="IPR010908">
    <property type="entry name" value="Longin_dom"/>
</dbReference>
<evidence type="ECO:0000256" key="4">
    <source>
        <dbReference type="ARBA" id="ARBA00022481"/>
    </source>
</evidence>
<evidence type="ECO:0000256" key="8">
    <source>
        <dbReference type="ARBA" id="ARBA00023289"/>
    </source>
</evidence>
<comment type="subcellular location">
    <subcellularLocation>
        <location evidence="1">Cell membrane</location>
        <topology evidence="1">Lipid-anchor</topology>
        <orientation evidence="1">Cytoplasmic side</orientation>
    </subcellularLocation>
</comment>
<gene>
    <name evidence="12" type="ORF">LSALG_LOCUS25124</name>
</gene>
<dbReference type="InterPro" id="IPR042855">
    <property type="entry name" value="V_SNARE_CC"/>
</dbReference>
<evidence type="ECO:0000259" key="10">
    <source>
        <dbReference type="PROSITE" id="PS50859"/>
    </source>
</evidence>
<dbReference type="Proteomes" id="UP001177003">
    <property type="component" value="Chromosome 5"/>
</dbReference>
<dbReference type="InterPro" id="IPR001388">
    <property type="entry name" value="Synaptobrevin-like"/>
</dbReference>
<evidence type="ECO:0000256" key="5">
    <source>
        <dbReference type="ARBA" id="ARBA00023136"/>
    </source>
</evidence>
<dbReference type="InterPro" id="IPR011012">
    <property type="entry name" value="Longin-like_dom_sf"/>
</dbReference>
<evidence type="ECO:0000256" key="3">
    <source>
        <dbReference type="ARBA" id="ARBA00022475"/>
    </source>
</evidence>
<evidence type="ECO:0000256" key="6">
    <source>
        <dbReference type="ARBA" id="ARBA00023139"/>
    </source>
</evidence>
<dbReference type="PANTHER" id="PTHR45806">
    <property type="entry name" value="SYNAPTOBREVIN HOMOLOG YKT6"/>
    <property type="match status" value="1"/>
</dbReference>
<dbReference type="EMBL" id="OX465081">
    <property type="protein sequence ID" value="CAI9285664.1"/>
    <property type="molecule type" value="Genomic_DNA"/>
</dbReference>
<dbReference type="InterPro" id="IPR045848">
    <property type="entry name" value="R-SNARE_YKT6"/>
</dbReference>
<dbReference type="GO" id="GO:0005794">
    <property type="term" value="C:Golgi apparatus"/>
    <property type="evidence" value="ECO:0007669"/>
    <property type="project" value="TreeGrafter"/>
</dbReference>
<dbReference type="Pfam" id="PF13774">
    <property type="entry name" value="Longin"/>
    <property type="match status" value="1"/>
</dbReference>
<evidence type="ECO:0000256" key="1">
    <source>
        <dbReference type="ARBA" id="ARBA00004342"/>
    </source>
</evidence>
<evidence type="ECO:0000313" key="12">
    <source>
        <dbReference type="EMBL" id="CAI9285664.1"/>
    </source>
</evidence>
<dbReference type="CDD" id="cd15867">
    <property type="entry name" value="R-SNARE_YKT6"/>
    <property type="match status" value="1"/>
</dbReference>
<dbReference type="Gene3D" id="3.30.450.50">
    <property type="entry name" value="Longin domain"/>
    <property type="match status" value="1"/>
</dbReference>
<evidence type="ECO:0000313" key="13">
    <source>
        <dbReference type="Proteomes" id="UP001177003"/>
    </source>
</evidence>
<sequence length="326" mass="37290">MLELQPLLCPSVYCILLPLSSSSSTVLSPSPFYANNNTLRMWENPFIVGNDMVWISIRGNDTKIPDWIVIATPMVKASTRSEEENYLLWRLEKGVTEGLIEIPKGTFGLQKRENFLRSQGREEKRMKITALLVLKCHPIPDGSDPVILANATDVSHFGYFQRVTVRQFIVFVGRTVAKRTPPDQRHSVQHEEYKVHSYNRNGLCAVGFMDDHYPVRSAFSVLNQVIDEYQKKHGNSWQNIQADITDQWPYLNDALTRFQDPAQADKLLKIQRELDETKIILHKTIDSVLERGEKLDSLVEKSSDLSAASQMFYKQAKKSNQCCTIL</sequence>
<name>A0AA35Z4S5_LACSI</name>
<dbReference type="PROSITE" id="PS00417">
    <property type="entry name" value="SYNAPTOBREVIN"/>
    <property type="match status" value="1"/>
</dbReference>
<comment type="similarity">
    <text evidence="2">Belongs to the synaptobrevin family.</text>
</comment>
<dbReference type="CDD" id="cd14824">
    <property type="entry name" value="Longin"/>
    <property type="match status" value="1"/>
</dbReference>
<organism evidence="12 13">
    <name type="scientific">Lactuca saligna</name>
    <name type="common">Willowleaf lettuce</name>
    <dbReference type="NCBI Taxonomy" id="75948"/>
    <lineage>
        <taxon>Eukaryota</taxon>
        <taxon>Viridiplantae</taxon>
        <taxon>Streptophyta</taxon>
        <taxon>Embryophyta</taxon>
        <taxon>Tracheophyta</taxon>
        <taxon>Spermatophyta</taxon>
        <taxon>Magnoliopsida</taxon>
        <taxon>eudicotyledons</taxon>
        <taxon>Gunneridae</taxon>
        <taxon>Pentapetalae</taxon>
        <taxon>asterids</taxon>
        <taxon>campanulids</taxon>
        <taxon>Asterales</taxon>
        <taxon>Asteraceae</taxon>
        <taxon>Cichorioideae</taxon>
        <taxon>Cichorieae</taxon>
        <taxon>Lactucinae</taxon>
        <taxon>Lactuca</taxon>
    </lineage>
</organism>
<keyword evidence="5" id="KW-0472">Membrane</keyword>